<dbReference type="InterPro" id="IPR008983">
    <property type="entry name" value="Tumour_necrosis_fac-like_dom"/>
</dbReference>
<proteinExistence type="predicted"/>
<keyword evidence="1" id="KW-0472">Membrane</keyword>
<dbReference type="Proteomes" id="UP000192743">
    <property type="component" value="Plasmid p12509"/>
</dbReference>
<organism evidence="2 3">
    <name type="scientific">Bacillus thuringiensis Bt18247</name>
    <dbReference type="NCBI Taxonomy" id="1423143"/>
    <lineage>
        <taxon>Bacteria</taxon>
        <taxon>Bacillati</taxon>
        <taxon>Bacillota</taxon>
        <taxon>Bacilli</taxon>
        <taxon>Bacillales</taxon>
        <taxon>Bacillaceae</taxon>
        <taxon>Bacillus</taxon>
        <taxon>Bacillus cereus group</taxon>
    </lineage>
</organism>
<keyword evidence="1" id="KW-1133">Transmembrane helix</keyword>
<reference evidence="2 3" key="1">
    <citation type="submission" date="2016-02" db="EMBL/GenBank/DDBJ databases">
        <title>Comparative analysis of three nematocidal Bacillus thuringiensis strains.</title>
        <authorList>
            <person name="Hollensteiner J."/>
            <person name="Kloesener M."/>
            <person name="Bunk B."/>
            <person name="Sproeer C."/>
            <person name="Rosenstiel P."/>
            <person name="Schulte-Iserlohe R."/>
            <person name="Schulenburg H."/>
            <person name="Liesegang H."/>
        </authorList>
    </citation>
    <scope>NUCLEOTIDE SEQUENCE [LARGE SCALE GENOMIC DNA]</scope>
    <source>
        <strain evidence="2 3">Bt18247</strain>
        <plasmid evidence="2 3">p12509</plasmid>
    </source>
</reference>
<keyword evidence="1" id="KW-0812">Transmembrane</keyword>
<geneLocation type="plasmid" evidence="2 3">
    <name>p12509</name>
</geneLocation>
<feature type="transmembrane region" description="Helical" evidence="1">
    <location>
        <begin position="43"/>
        <end position="64"/>
    </location>
</feature>
<dbReference type="EMBL" id="CP015256">
    <property type="protein sequence ID" value="AOM14732.1"/>
    <property type="molecule type" value="Genomic_DNA"/>
</dbReference>
<evidence type="ECO:0000256" key="1">
    <source>
        <dbReference type="SAM" id="Phobius"/>
    </source>
</evidence>
<keyword evidence="2" id="KW-0614">Plasmid</keyword>
<dbReference type="AlphaFoldDB" id="A0A9W3T055"/>
<accession>A0A9W3T055</accession>
<gene>
    <name evidence="2" type="ORF">BTI247_64030</name>
</gene>
<sequence>MADSSANATITPTSAINFNLAETSNVNIPVTGGTTFTVQNSGIYMMICNIVVNLNTSAIFGFFINGTERTNTISGIVAPTTTPASMTIMDIHSVSAGQTIEVKNVGNANAVLYNTNIGGRTPAYASILITKIN</sequence>
<name>A0A9W3T055_BACTU</name>
<evidence type="ECO:0000313" key="3">
    <source>
        <dbReference type="Proteomes" id="UP000192743"/>
    </source>
</evidence>
<evidence type="ECO:0000313" key="2">
    <source>
        <dbReference type="EMBL" id="AOM14732.1"/>
    </source>
</evidence>
<dbReference type="Gene3D" id="2.60.120.40">
    <property type="match status" value="1"/>
</dbReference>
<protein>
    <submittedName>
        <fullName evidence="2">Uncharacterized protein</fullName>
    </submittedName>
</protein>